<proteinExistence type="inferred from homology"/>
<name>A0A0D2TH57_GOSRA</name>
<reference evidence="4 5" key="1">
    <citation type="journal article" date="2012" name="Nature">
        <title>Repeated polyploidization of Gossypium genomes and the evolution of spinnable cotton fibres.</title>
        <authorList>
            <person name="Paterson A.H."/>
            <person name="Wendel J.F."/>
            <person name="Gundlach H."/>
            <person name="Guo H."/>
            <person name="Jenkins J."/>
            <person name="Jin D."/>
            <person name="Llewellyn D."/>
            <person name="Showmaker K.C."/>
            <person name="Shu S."/>
            <person name="Udall J."/>
            <person name="Yoo M.J."/>
            <person name="Byers R."/>
            <person name="Chen W."/>
            <person name="Doron-Faigenboim A."/>
            <person name="Duke M.V."/>
            <person name="Gong L."/>
            <person name="Grimwood J."/>
            <person name="Grover C."/>
            <person name="Grupp K."/>
            <person name="Hu G."/>
            <person name="Lee T.H."/>
            <person name="Li J."/>
            <person name="Lin L."/>
            <person name="Liu T."/>
            <person name="Marler B.S."/>
            <person name="Page J.T."/>
            <person name="Roberts A.W."/>
            <person name="Romanel E."/>
            <person name="Sanders W.S."/>
            <person name="Szadkowski E."/>
            <person name="Tan X."/>
            <person name="Tang H."/>
            <person name="Xu C."/>
            <person name="Wang J."/>
            <person name="Wang Z."/>
            <person name="Zhang D."/>
            <person name="Zhang L."/>
            <person name="Ashrafi H."/>
            <person name="Bedon F."/>
            <person name="Bowers J.E."/>
            <person name="Brubaker C.L."/>
            <person name="Chee P.W."/>
            <person name="Das S."/>
            <person name="Gingle A.R."/>
            <person name="Haigler C.H."/>
            <person name="Harker D."/>
            <person name="Hoffmann L.V."/>
            <person name="Hovav R."/>
            <person name="Jones D.C."/>
            <person name="Lemke C."/>
            <person name="Mansoor S."/>
            <person name="ur Rahman M."/>
            <person name="Rainville L.N."/>
            <person name="Rambani A."/>
            <person name="Reddy U.K."/>
            <person name="Rong J.K."/>
            <person name="Saranga Y."/>
            <person name="Scheffler B.E."/>
            <person name="Scheffler J.A."/>
            <person name="Stelly D.M."/>
            <person name="Triplett B.A."/>
            <person name="Van Deynze A."/>
            <person name="Vaslin M.F."/>
            <person name="Waghmare V.N."/>
            <person name="Walford S.A."/>
            <person name="Wright R.J."/>
            <person name="Zaki E.A."/>
            <person name="Zhang T."/>
            <person name="Dennis E.S."/>
            <person name="Mayer K.F."/>
            <person name="Peterson D.G."/>
            <person name="Rokhsar D.S."/>
            <person name="Wang X."/>
            <person name="Schmutz J."/>
        </authorList>
    </citation>
    <scope>NUCLEOTIDE SEQUENCE [LARGE SCALE GENOMIC DNA]</scope>
</reference>
<dbReference type="OMA" id="GPDRYKD"/>
<dbReference type="Gene3D" id="3.40.50.1820">
    <property type="entry name" value="alpha/beta hydrolase"/>
    <property type="match status" value="1"/>
</dbReference>
<dbReference type="InterPro" id="IPR050466">
    <property type="entry name" value="Carboxylest/Gibb_receptor"/>
</dbReference>
<dbReference type="KEGG" id="gra:105801009"/>
<evidence type="ECO:0000256" key="2">
    <source>
        <dbReference type="PROSITE-ProRule" id="PRU10038"/>
    </source>
</evidence>
<feature type="active site" evidence="2">
    <location>
        <position position="173"/>
    </location>
</feature>
<accession>A0A0D2TH57</accession>
<evidence type="ECO:0000313" key="4">
    <source>
        <dbReference type="EMBL" id="KJB43020.1"/>
    </source>
</evidence>
<dbReference type="ESTHER" id="goshi-a0a1u8kis4">
    <property type="family name" value="Plant_carboxylesterase"/>
</dbReference>
<dbReference type="SUPFAM" id="SSF53474">
    <property type="entry name" value="alpha/beta-Hydrolases"/>
    <property type="match status" value="1"/>
</dbReference>
<dbReference type="PROSITE" id="PS01174">
    <property type="entry name" value="LIPASE_GDXG_SER"/>
    <property type="match status" value="1"/>
</dbReference>
<dbReference type="EMBL" id="CM001746">
    <property type="protein sequence ID" value="KJB43020.1"/>
    <property type="molecule type" value="Genomic_DNA"/>
</dbReference>
<evidence type="ECO:0000259" key="3">
    <source>
        <dbReference type="Pfam" id="PF07859"/>
    </source>
</evidence>
<dbReference type="AlphaFoldDB" id="A0A0D2TH57"/>
<dbReference type="PANTHER" id="PTHR23024:SF589">
    <property type="entry name" value="CARBOXYLESTERASE 17-RELATED"/>
    <property type="match status" value="1"/>
</dbReference>
<evidence type="ECO:0000256" key="1">
    <source>
        <dbReference type="ARBA" id="ARBA00010515"/>
    </source>
</evidence>
<dbReference type="InterPro" id="IPR033140">
    <property type="entry name" value="Lipase_GDXG_put_SER_AS"/>
</dbReference>
<dbReference type="OrthoDB" id="408631at2759"/>
<dbReference type="GO" id="GO:0016787">
    <property type="term" value="F:hydrolase activity"/>
    <property type="evidence" value="ECO:0007669"/>
    <property type="project" value="InterPro"/>
</dbReference>
<dbReference type="eggNOG" id="KOG1515">
    <property type="taxonomic scope" value="Eukaryota"/>
</dbReference>
<evidence type="ECO:0000313" key="5">
    <source>
        <dbReference type="Proteomes" id="UP000032304"/>
    </source>
</evidence>
<protein>
    <recommendedName>
        <fullName evidence="3">Alpha/beta hydrolase fold-3 domain-containing protein</fullName>
    </recommendedName>
</protein>
<dbReference type="Proteomes" id="UP000032304">
    <property type="component" value="Chromosome 7"/>
</dbReference>
<dbReference type="PANTHER" id="PTHR23024">
    <property type="entry name" value="ARYLACETAMIDE DEACETYLASE"/>
    <property type="match status" value="1"/>
</dbReference>
<sequence>MAAISFDPSINVQVNQKSHGVLVEEIEGLIRVHKNGHVERPPTIPIVPCTATSGVTAKDIVIDKFTGLWTRIYVPNYSNKMPLLIYFHGGGFCVGSAAWSCYHEFLSGLASKAGCIIFSVNYRLAPENRLPAAYDDGIETLMWVKQQALSGSNEHKWWLSQSDLSSLFLAGDSAGANIAYNVATRLGSHGGTSASSGMKPLVVKGSILIQPFFGGESRTATEMHATPQVTSALTLPASDAYWRLSLPFGSNRDHPWCNPLANGTPKLRELRLPPTMMCVSEMDILKDRNMGFCNALGGAGKRVETKIYKGVGHAFQILHNSPSSHIRTQEMISHIKTFINQ</sequence>
<feature type="domain" description="Alpha/beta hydrolase fold-3" evidence="3">
    <location>
        <begin position="84"/>
        <end position="316"/>
    </location>
</feature>
<dbReference type="STRING" id="29730.A0A0D2TH57"/>
<dbReference type="InterPro" id="IPR013094">
    <property type="entry name" value="AB_hydrolase_3"/>
</dbReference>
<comment type="similarity">
    <text evidence="1">Belongs to the 'GDXG' lipolytic enzyme family.</text>
</comment>
<gene>
    <name evidence="4" type="ORF">B456_007G180400</name>
</gene>
<dbReference type="Pfam" id="PF07859">
    <property type="entry name" value="Abhydrolase_3"/>
    <property type="match status" value="1"/>
</dbReference>
<keyword evidence="5" id="KW-1185">Reference proteome</keyword>
<dbReference type="Gramene" id="KJB43020">
    <property type="protein sequence ID" value="KJB43020"/>
    <property type="gene ID" value="B456_007G180400"/>
</dbReference>
<dbReference type="InterPro" id="IPR029058">
    <property type="entry name" value="AB_hydrolase_fold"/>
</dbReference>
<organism evidence="4 5">
    <name type="scientific">Gossypium raimondii</name>
    <name type="common">Peruvian cotton</name>
    <name type="synonym">Gossypium klotzschianum subsp. raimondii</name>
    <dbReference type="NCBI Taxonomy" id="29730"/>
    <lineage>
        <taxon>Eukaryota</taxon>
        <taxon>Viridiplantae</taxon>
        <taxon>Streptophyta</taxon>
        <taxon>Embryophyta</taxon>
        <taxon>Tracheophyta</taxon>
        <taxon>Spermatophyta</taxon>
        <taxon>Magnoliopsida</taxon>
        <taxon>eudicotyledons</taxon>
        <taxon>Gunneridae</taxon>
        <taxon>Pentapetalae</taxon>
        <taxon>rosids</taxon>
        <taxon>malvids</taxon>
        <taxon>Malvales</taxon>
        <taxon>Malvaceae</taxon>
        <taxon>Malvoideae</taxon>
        <taxon>Gossypium</taxon>
    </lineage>
</organism>